<dbReference type="PROSITE" id="PS01124">
    <property type="entry name" value="HTH_ARAC_FAMILY_2"/>
    <property type="match status" value="1"/>
</dbReference>
<keyword evidence="6" id="KW-1185">Reference proteome</keyword>
<protein>
    <submittedName>
        <fullName evidence="5">Helix-turn-helix domain-containing protein</fullName>
    </submittedName>
</protein>
<keyword evidence="1" id="KW-0805">Transcription regulation</keyword>
<dbReference type="PANTHER" id="PTHR46796:SF15">
    <property type="entry name" value="BLL1074 PROTEIN"/>
    <property type="match status" value="1"/>
</dbReference>
<name>A0ABU5HDE3_9BACT</name>
<evidence type="ECO:0000256" key="3">
    <source>
        <dbReference type="ARBA" id="ARBA00023163"/>
    </source>
</evidence>
<dbReference type="SUPFAM" id="SSF46689">
    <property type="entry name" value="Homeodomain-like"/>
    <property type="match status" value="1"/>
</dbReference>
<evidence type="ECO:0000313" key="6">
    <source>
        <dbReference type="Proteomes" id="UP001291309"/>
    </source>
</evidence>
<evidence type="ECO:0000256" key="2">
    <source>
        <dbReference type="ARBA" id="ARBA00023125"/>
    </source>
</evidence>
<dbReference type="Pfam" id="PF20240">
    <property type="entry name" value="DUF6597"/>
    <property type="match status" value="1"/>
</dbReference>
<evidence type="ECO:0000313" key="5">
    <source>
        <dbReference type="EMBL" id="MDY7230848.1"/>
    </source>
</evidence>
<gene>
    <name evidence="5" type="ORF">SYV04_30920</name>
</gene>
<dbReference type="PANTHER" id="PTHR46796">
    <property type="entry name" value="HTH-TYPE TRANSCRIPTIONAL ACTIVATOR RHAS-RELATED"/>
    <property type="match status" value="1"/>
</dbReference>
<dbReference type="InterPro" id="IPR018062">
    <property type="entry name" value="HTH_AraC-typ_CS"/>
</dbReference>
<evidence type="ECO:0000256" key="1">
    <source>
        <dbReference type="ARBA" id="ARBA00023015"/>
    </source>
</evidence>
<feature type="domain" description="HTH araC/xylS-type" evidence="4">
    <location>
        <begin position="167"/>
        <end position="250"/>
    </location>
</feature>
<dbReference type="PROSITE" id="PS00041">
    <property type="entry name" value="HTH_ARAC_FAMILY_1"/>
    <property type="match status" value="1"/>
</dbReference>
<dbReference type="Gene3D" id="1.10.10.60">
    <property type="entry name" value="Homeodomain-like"/>
    <property type="match status" value="1"/>
</dbReference>
<keyword evidence="3" id="KW-0804">Transcription</keyword>
<proteinExistence type="predicted"/>
<dbReference type="Proteomes" id="UP001291309">
    <property type="component" value="Unassembled WGS sequence"/>
</dbReference>
<keyword evidence="2" id="KW-0238">DNA-binding</keyword>
<dbReference type="Pfam" id="PF12833">
    <property type="entry name" value="HTH_18"/>
    <property type="match status" value="1"/>
</dbReference>
<dbReference type="InterPro" id="IPR018060">
    <property type="entry name" value="HTH_AraC"/>
</dbReference>
<dbReference type="InterPro" id="IPR050204">
    <property type="entry name" value="AraC_XylS_family_regulators"/>
</dbReference>
<dbReference type="RefSeq" id="WP_321549561.1">
    <property type="nucleotide sequence ID" value="NZ_JAXIVS010000012.1"/>
</dbReference>
<evidence type="ECO:0000259" key="4">
    <source>
        <dbReference type="PROSITE" id="PS01124"/>
    </source>
</evidence>
<accession>A0ABU5HDE3</accession>
<comment type="caution">
    <text evidence="5">The sequence shown here is derived from an EMBL/GenBank/DDBJ whole genome shotgun (WGS) entry which is preliminary data.</text>
</comment>
<dbReference type="InterPro" id="IPR009057">
    <property type="entry name" value="Homeodomain-like_sf"/>
</dbReference>
<reference evidence="5 6" key="1">
    <citation type="submission" date="2023-12" db="EMBL/GenBank/DDBJ databases">
        <title>the genome sequence of Hyalangium sp. s54d21.</title>
        <authorList>
            <person name="Zhang X."/>
        </authorList>
    </citation>
    <scope>NUCLEOTIDE SEQUENCE [LARGE SCALE GENOMIC DNA]</scope>
    <source>
        <strain evidence="6">s54d21</strain>
    </source>
</reference>
<organism evidence="5 6">
    <name type="scientific">Hyalangium rubrum</name>
    <dbReference type="NCBI Taxonomy" id="3103134"/>
    <lineage>
        <taxon>Bacteria</taxon>
        <taxon>Pseudomonadati</taxon>
        <taxon>Myxococcota</taxon>
        <taxon>Myxococcia</taxon>
        <taxon>Myxococcales</taxon>
        <taxon>Cystobacterineae</taxon>
        <taxon>Archangiaceae</taxon>
        <taxon>Hyalangium</taxon>
    </lineage>
</organism>
<sequence>MPATTTPGAAVEWMAPPSALSDRIDFLLWQPRGTAEAREHAVAPDANVDLLLELSDSSCRAWLHGPVTRLTHFRTRAECGYCVVHFHPGAVPALVDASAAELVDASVEVRRVGRLSVDELGERLSQAGSGARRQELLGEALGSMRWPLLDTFDRAWRHMVARGEMPTVAELAGVLHLSPRTLERAFQERLGLSPRMFKRIFRLQRALEALRSEPVRSLAEVALASGYADHAHLTREFRSLVGQTPSQLRG</sequence>
<dbReference type="EMBL" id="JAXIVS010000012">
    <property type="protein sequence ID" value="MDY7230848.1"/>
    <property type="molecule type" value="Genomic_DNA"/>
</dbReference>
<dbReference type="SMART" id="SM00342">
    <property type="entry name" value="HTH_ARAC"/>
    <property type="match status" value="1"/>
</dbReference>
<dbReference type="InterPro" id="IPR046532">
    <property type="entry name" value="DUF6597"/>
</dbReference>